<dbReference type="EMBL" id="WOSW01000009">
    <property type="protein sequence ID" value="NHO32287.1"/>
    <property type="molecule type" value="Genomic_DNA"/>
</dbReference>
<protein>
    <submittedName>
        <fullName evidence="3">DUF541 domain-containing protein</fullName>
    </submittedName>
</protein>
<accession>A0ABX0K7B6</accession>
<dbReference type="PANTHER" id="PTHR34387">
    <property type="entry name" value="SLR1258 PROTEIN"/>
    <property type="match status" value="1"/>
</dbReference>
<evidence type="ECO:0000313" key="3">
    <source>
        <dbReference type="EMBL" id="NHO32287.1"/>
    </source>
</evidence>
<feature type="signal peptide" evidence="2">
    <location>
        <begin position="1"/>
        <end position="23"/>
    </location>
</feature>
<comment type="caution">
    <text evidence="3">The sequence shown here is derived from an EMBL/GenBank/DDBJ whole genome shotgun (WGS) entry which is preliminary data.</text>
</comment>
<dbReference type="InterPro" id="IPR007497">
    <property type="entry name" value="SIMPL/DUF541"/>
</dbReference>
<name>A0ABX0K7B6_9PROT</name>
<keyword evidence="2" id="KW-0732">Signal</keyword>
<feature type="chain" id="PRO_5045066928" evidence="2">
    <location>
        <begin position="24"/>
        <end position="229"/>
    </location>
</feature>
<evidence type="ECO:0000256" key="1">
    <source>
        <dbReference type="SAM" id="MobiDB-lite"/>
    </source>
</evidence>
<dbReference type="Pfam" id="PF04402">
    <property type="entry name" value="SIMPL"/>
    <property type="match status" value="1"/>
</dbReference>
<evidence type="ECO:0000313" key="4">
    <source>
        <dbReference type="Proteomes" id="UP000615326"/>
    </source>
</evidence>
<sequence length="229" mass="24176">MRGSKLAAAIAAVCLCFSWSASAESPRGTDDDRTKLHVTGSGSVEASPDLITATLTVRTEAGNAARAQTGTNDMTHKAMTMTQGVSGVSASAGAYSVSQNSSGNNNPRNWEARQTLSVKSKNPETLLSLVGRLQSAGLLLEGLDWSLSDDHRKALMRDAEKQAVQDMLHRATGIASELSMKVASIADVTVDESMIPHPMMFMARAAAAPMSTPDTQKVTAMVRATLLLK</sequence>
<proteinExistence type="predicted"/>
<keyword evidence="4" id="KW-1185">Reference proteome</keyword>
<reference evidence="3 4" key="1">
    <citation type="journal article" date="2020" name="Int. J. Syst. Evol. Microbiol.">
        <title>Novel acetic acid bacteria from cider fermentations: Acetobacter conturbans sp. nov. and Acetobacter fallax sp. nov.</title>
        <authorList>
            <person name="Sombolestani A.S."/>
            <person name="Cleenwerck I."/>
            <person name="Cnockaert M."/>
            <person name="Borremans W."/>
            <person name="Wieme A.D."/>
            <person name="De Vuyst L."/>
            <person name="Vandamme P."/>
        </authorList>
    </citation>
    <scope>NUCLEOTIDE SEQUENCE [LARGE SCALE GENOMIC DNA]</scope>
    <source>
        <strain evidence="3 4">LMG 1637</strain>
    </source>
</reference>
<dbReference type="Gene3D" id="3.30.110.170">
    <property type="entry name" value="Protein of unknown function (DUF541), domain 1"/>
    <property type="match status" value="1"/>
</dbReference>
<dbReference type="PANTHER" id="PTHR34387:SF2">
    <property type="entry name" value="SLR1258 PROTEIN"/>
    <property type="match status" value="1"/>
</dbReference>
<dbReference type="RefSeq" id="WP_173576822.1">
    <property type="nucleotide sequence ID" value="NZ_WOSW01000009.1"/>
</dbReference>
<dbReference type="InterPro" id="IPR052022">
    <property type="entry name" value="26kDa_periplasmic_antigen"/>
</dbReference>
<dbReference type="Gene3D" id="3.30.70.2970">
    <property type="entry name" value="Protein of unknown function (DUF541), domain 2"/>
    <property type="match status" value="1"/>
</dbReference>
<organism evidence="3 4">
    <name type="scientific">Acetobacter fallax</name>
    <dbReference type="NCBI Taxonomy" id="1737473"/>
    <lineage>
        <taxon>Bacteria</taxon>
        <taxon>Pseudomonadati</taxon>
        <taxon>Pseudomonadota</taxon>
        <taxon>Alphaproteobacteria</taxon>
        <taxon>Acetobacterales</taxon>
        <taxon>Acetobacteraceae</taxon>
        <taxon>Acetobacter</taxon>
    </lineage>
</organism>
<dbReference type="Proteomes" id="UP000615326">
    <property type="component" value="Unassembled WGS sequence"/>
</dbReference>
<gene>
    <name evidence="3" type="ORF">GOB84_06870</name>
</gene>
<feature type="region of interest" description="Disordered" evidence="1">
    <location>
        <begin position="22"/>
        <end position="43"/>
    </location>
</feature>
<evidence type="ECO:0000256" key="2">
    <source>
        <dbReference type="SAM" id="SignalP"/>
    </source>
</evidence>